<organism evidence="3 4">
    <name type="scientific">Sporomusa silvacetica DSM 10669</name>
    <dbReference type="NCBI Taxonomy" id="1123289"/>
    <lineage>
        <taxon>Bacteria</taxon>
        <taxon>Bacillati</taxon>
        <taxon>Bacillota</taxon>
        <taxon>Negativicutes</taxon>
        <taxon>Selenomonadales</taxon>
        <taxon>Sporomusaceae</taxon>
        <taxon>Sporomusa</taxon>
    </lineage>
</organism>
<reference evidence="3" key="1">
    <citation type="submission" date="2024-05" db="EMBL/GenBank/DDBJ databases">
        <title>Isolation and characterization of Sporomusa carbonis sp. nov., a carboxydotrophic hydrogenogen in the genus of Sporomusa isolated from a charcoal burning pile.</title>
        <authorList>
            <person name="Boeer T."/>
            <person name="Rosenbaum F."/>
            <person name="Eysell L."/>
            <person name="Mueller V."/>
            <person name="Daniel R."/>
            <person name="Poehlein A."/>
        </authorList>
    </citation>
    <scope>NUCLEOTIDE SEQUENCE [LARGE SCALE GENOMIC DNA]</scope>
    <source>
        <strain evidence="3">DSM 10669</strain>
    </source>
</reference>
<dbReference type="PANTHER" id="PTHR45138:SF9">
    <property type="entry name" value="DIGUANYLATE CYCLASE DGCM-RELATED"/>
    <property type="match status" value="1"/>
</dbReference>
<dbReference type="CDD" id="cd01949">
    <property type="entry name" value="GGDEF"/>
    <property type="match status" value="1"/>
</dbReference>
<dbReference type="NCBIfam" id="TIGR00254">
    <property type="entry name" value="GGDEF"/>
    <property type="match status" value="1"/>
</dbReference>
<feature type="transmembrane region" description="Helical" evidence="1">
    <location>
        <begin position="32"/>
        <end position="50"/>
    </location>
</feature>
<dbReference type="InterPro" id="IPR029787">
    <property type="entry name" value="Nucleotide_cyclase"/>
</dbReference>
<evidence type="ECO:0000313" key="3">
    <source>
        <dbReference type="EMBL" id="XFO67319.1"/>
    </source>
</evidence>
<protein>
    <recommendedName>
        <fullName evidence="2">GGDEF domain-containing protein</fullName>
    </recommendedName>
</protein>
<dbReference type="PANTHER" id="PTHR45138">
    <property type="entry name" value="REGULATORY COMPONENTS OF SENSORY TRANSDUCTION SYSTEM"/>
    <property type="match status" value="1"/>
</dbReference>
<evidence type="ECO:0000313" key="4">
    <source>
        <dbReference type="Proteomes" id="UP000216752"/>
    </source>
</evidence>
<dbReference type="Proteomes" id="UP000216752">
    <property type="component" value="Chromosome"/>
</dbReference>
<evidence type="ECO:0000256" key="1">
    <source>
        <dbReference type="SAM" id="Phobius"/>
    </source>
</evidence>
<gene>
    <name evidence="3" type="ORF">SPSIL_035140</name>
</gene>
<name>A0ABZ3IPH1_9FIRM</name>
<dbReference type="PROSITE" id="PS50887">
    <property type="entry name" value="GGDEF"/>
    <property type="match status" value="1"/>
</dbReference>
<dbReference type="EMBL" id="CP155573">
    <property type="protein sequence ID" value="XFO67319.1"/>
    <property type="molecule type" value="Genomic_DNA"/>
</dbReference>
<sequence>MTYTGRIIGSSFIFALSFGLRVYAYYNFNLSFSYPPILGIVCCIVAWWMGKQYDRAKFYSEKDSLTGLYNRRYVDKVISSLLIQMNRKNAKLSICILDCDNFKYINDKYGHDKGDFVLQEFSRVLVATNKKSNIVARWGGDEFLIIAPLC</sequence>
<dbReference type="InterPro" id="IPR050469">
    <property type="entry name" value="Diguanylate_Cyclase"/>
</dbReference>
<dbReference type="Gene3D" id="3.30.70.270">
    <property type="match status" value="1"/>
</dbReference>
<keyword evidence="1" id="KW-0812">Transmembrane</keyword>
<dbReference type="InterPro" id="IPR043128">
    <property type="entry name" value="Rev_trsase/Diguanyl_cyclase"/>
</dbReference>
<feature type="transmembrane region" description="Helical" evidence="1">
    <location>
        <begin position="7"/>
        <end position="26"/>
    </location>
</feature>
<keyword evidence="4" id="KW-1185">Reference proteome</keyword>
<proteinExistence type="predicted"/>
<dbReference type="SMART" id="SM00267">
    <property type="entry name" value="GGDEF"/>
    <property type="match status" value="1"/>
</dbReference>
<dbReference type="InterPro" id="IPR000160">
    <property type="entry name" value="GGDEF_dom"/>
</dbReference>
<dbReference type="SUPFAM" id="SSF55073">
    <property type="entry name" value="Nucleotide cyclase"/>
    <property type="match status" value="1"/>
</dbReference>
<feature type="domain" description="GGDEF" evidence="2">
    <location>
        <begin position="90"/>
        <end position="150"/>
    </location>
</feature>
<keyword evidence="1" id="KW-1133">Transmembrane helix</keyword>
<keyword evidence="1" id="KW-0472">Membrane</keyword>
<accession>A0ABZ3IPH1</accession>
<dbReference type="Pfam" id="PF00990">
    <property type="entry name" value="GGDEF"/>
    <property type="match status" value="1"/>
</dbReference>
<evidence type="ECO:0000259" key="2">
    <source>
        <dbReference type="PROSITE" id="PS50887"/>
    </source>
</evidence>